<evidence type="ECO:0000313" key="3">
    <source>
        <dbReference type="EMBL" id="QNR65410.1"/>
    </source>
</evidence>
<proteinExistence type="predicted"/>
<name>A0A7H0Y2V2_9BACL</name>
<reference evidence="3 4" key="1">
    <citation type="submission" date="2020-09" db="EMBL/GenBank/DDBJ databases">
        <title>Characterization of Paenibacillus peoriae strain ZF390 with broad-spectrum antimicrobial activity as a potential biocontrol agent.</title>
        <authorList>
            <person name="Li L."/>
            <person name="Zhao Y."/>
            <person name="Li B."/>
            <person name="Xie X."/>
        </authorList>
    </citation>
    <scope>NUCLEOTIDE SEQUENCE [LARGE SCALE GENOMIC DNA]</scope>
    <source>
        <strain evidence="3 4">ZF390</strain>
    </source>
</reference>
<feature type="transmembrane region" description="Helical" evidence="2">
    <location>
        <begin position="12"/>
        <end position="32"/>
    </location>
</feature>
<keyword evidence="2" id="KW-0472">Membrane</keyword>
<accession>A0A7H0Y2V2</accession>
<feature type="region of interest" description="Disordered" evidence="1">
    <location>
        <begin position="205"/>
        <end position="226"/>
    </location>
</feature>
<keyword evidence="2" id="KW-1133">Transmembrane helix</keyword>
<dbReference type="Proteomes" id="UP000516384">
    <property type="component" value="Chromosome"/>
</dbReference>
<dbReference type="EMBL" id="CP061172">
    <property type="protein sequence ID" value="QNR65410.1"/>
    <property type="molecule type" value="Genomic_DNA"/>
</dbReference>
<evidence type="ECO:0000313" key="4">
    <source>
        <dbReference type="Proteomes" id="UP000516384"/>
    </source>
</evidence>
<feature type="compositionally biased region" description="Basic residues" evidence="1">
    <location>
        <begin position="214"/>
        <end position="226"/>
    </location>
</feature>
<dbReference type="RefSeq" id="WP_190297310.1">
    <property type="nucleotide sequence ID" value="NZ_CP061172.1"/>
</dbReference>
<dbReference type="AlphaFoldDB" id="A0A7H0Y2V2"/>
<evidence type="ECO:0000256" key="1">
    <source>
        <dbReference type="SAM" id="MobiDB-lite"/>
    </source>
</evidence>
<organism evidence="3 4">
    <name type="scientific">Paenibacillus peoriae</name>
    <dbReference type="NCBI Taxonomy" id="59893"/>
    <lineage>
        <taxon>Bacteria</taxon>
        <taxon>Bacillati</taxon>
        <taxon>Bacillota</taxon>
        <taxon>Bacilli</taxon>
        <taxon>Bacillales</taxon>
        <taxon>Paenibacillaceae</taxon>
        <taxon>Paenibacillus</taxon>
    </lineage>
</organism>
<gene>
    <name evidence="3" type="ORF">IAQ67_16070</name>
</gene>
<sequence>MDFNQWYIQNSSLVGFVNILFTVLLTALNVWFARNSQKYSADTVRQNEEIRKENNTPNIIAYFNSVNLRNVYFHLSNIGNIPAKNIKIKLKPKNRSEVSTHIDKAHMIKEGVAFLAPGQSLTAFVEGFIQLMDAEKNFPSFYIEINYQDIDNNCYSRSYELDLNMYAGFVNSVPRDIRDVYDEMKKIEKHIGKISDNYKKEIRKKDKMTEKHNSIRRTRIRRGRRR</sequence>
<protein>
    <submittedName>
        <fullName evidence="3">Uncharacterized protein</fullName>
    </submittedName>
</protein>
<keyword evidence="2" id="KW-0812">Transmembrane</keyword>
<evidence type="ECO:0000256" key="2">
    <source>
        <dbReference type="SAM" id="Phobius"/>
    </source>
</evidence>